<evidence type="ECO:0000313" key="1">
    <source>
        <dbReference type="EMBL" id="MBW0489034.1"/>
    </source>
</evidence>
<accession>A0A9Q3CR83</accession>
<sequence>MSSLCFASQLAGVYSCFHFVDGYREEASHPFLPKNSVLKDPALCLKFFSPSRQAIVIRTCAAGLTPTNVNTTICKVQPNIQYTCRTQGCTKPHFTICYTYPNEIEPPKWPPSGGVLTTTAPLQSFMPTSNGDLVVAYNGIFPSPKTPKNQQPPRYLCQKQSAALPYCQSC</sequence>
<name>A0A9Q3CR83_9BASI</name>
<dbReference type="AlphaFoldDB" id="A0A9Q3CR83"/>
<keyword evidence="2" id="KW-1185">Reference proteome</keyword>
<proteinExistence type="predicted"/>
<dbReference type="EMBL" id="AVOT02009896">
    <property type="protein sequence ID" value="MBW0489034.1"/>
    <property type="molecule type" value="Genomic_DNA"/>
</dbReference>
<dbReference type="Proteomes" id="UP000765509">
    <property type="component" value="Unassembled WGS sequence"/>
</dbReference>
<protein>
    <submittedName>
        <fullName evidence="1">Uncharacterized protein</fullName>
    </submittedName>
</protein>
<evidence type="ECO:0000313" key="2">
    <source>
        <dbReference type="Proteomes" id="UP000765509"/>
    </source>
</evidence>
<comment type="caution">
    <text evidence="1">The sequence shown here is derived from an EMBL/GenBank/DDBJ whole genome shotgun (WGS) entry which is preliminary data.</text>
</comment>
<reference evidence="1" key="1">
    <citation type="submission" date="2021-03" db="EMBL/GenBank/DDBJ databases">
        <title>Draft genome sequence of rust myrtle Austropuccinia psidii MF-1, a brazilian biotype.</title>
        <authorList>
            <person name="Quecine M.C."/>
            <person name="Pachon D.M.R."/>
            <person name="Bonatelli M.L."/>
            <person name="Correr F.H."/>
            <person name="Franceschini L.M."/>
            <person name="Leite T.F."/>
            <person name="Margarido G.R.A."/>
            <person name="Almeida C.A."/>
            <person name="Ferrarezi J.A."/>
            <person name="Labate C.A."/>
        </authorList>
    </citation>
    <scope>NUCLEOTIDE SEQUENCE</scope>
    <source>
        <strain evidence="1">MF-1</strain>
    </source>
</reference>
<gene>
    <name evidence="1" type="ORF">O181_028749</name>
</gene>
<organism evidence="1 2">
    <name type="scientific">Austropuccinia psidii MF-1</name>
    <dbReference type="NCBI Taxonomy" id="1389203"/>
    <lineage>
        <taxon>Eukaryota</taxon>
        <taxon>Fungi</taxon>
        <taxon>Dikarya</taxon>
        <taxon>Basidiomycota</taxon>
        <taxon>Pucciniomycotina</taxon>
        <taxon>Pucciniomycetes</taxon>
        <taxon>Pucciniales</taxon>
        <taxon>Sphaerophragmiaceae</taxon>
        <taxon>Austropuccinia</taxon>
    </lineage>
</organism>